<evidence type="ECO:0000313" key="8">
    <source>
        <dbReference type="EMBL" id="CCE83791.1"/>
    </source>
</evidence>
<dbReference type="EMBL" id="FO082049">
    <property type="protein sequence ID" value="CCE83791.1"/>
    <property type="molecule type" value="Genomic_DNA"/>
</dbReference>
<dbReference type="HOGENOM" id="CLU_072439_4_0_1"/>
<sequence>MLGALRQVYGNGMRARGISNGFLSLNSHNLARHWGSRISAEAAGWGQMSSIRRLSNSRQVLVDFRDVAQEGRDAAKLGLKKQVVKSRANERVVLWKLYGTFHKHNTLLSLVAVVEDLDFMEKNTHLSYNEKVLYYLELPHQLKLHVSAGQLGFRKAQRAEYEAGYQVSARMFKLIEEKNILGPGDKIELVMTDFGKGREAFVNALQGKEGSKVRPHVTRISDNTTLKFGGSRSKHLRRL</sequence>
<accession>G8Y5B1</accession>
<keyword evidence="4" id="KW-0496">Mitochondrion</keyword>
<comment type="similarity">
    <text evidence="2">Belongs to the universal ribosomal protein uS11 family.</text>
</comment>
<comment type="subcellular location">
    <subcellularLocation>
        <location evidence="1">Mitochondrion</location>
    </subcellularLocation>
</comment>
<name>G8Y5B1_PICSO</name>
<keyword evidence="5" id="KW-0687">Ribonucleoprotein</keyword>
<dbReference type="InParanoid" id="G8Y5B1"/>
<dbReference type="InterPro" id="IPR036967">
    <property type="entry name" value="Ribosomal_uS11_sf"/>
</dbReference>
<dbReference type="GO" id="GO:0005840">
    <property type="term" value="C:ribosome"/>
    <property type="evidence" value="ECO:0007669"/>
    <property type="project" value="UniProtKB-KW"/>
</dbReference>
<dbReference type="STRING" id="559304.G8Y5B1"/>
<organism evidence="9 10">
    <name type="scientific">Pichia sorbitophila (strain ATCC MYA-4447 / BCRC 22081 / CBS 7064 / NBRC 10061 / NRRL Y-12695)</name>
    <name type="common">Hybrid yeast</name>
    <dbReference type="NCBI Taxonomy" id="559304"/>
    <lineage>
        <taxon>Eukaryota</taxon>
        <taxon>Fungi</taxon>
        <taxon>Dikarya</taxon>
        <taxon>Ascomycota</taxon>
        <taxon>Saccharomycotina</taxon>
        <taxon>Pichiomycetes</taxon>
        <taxon>Debaryomycetaceae</taxon>
        <taxon>Millerozyma</taxon>
    </lineage>
</organism>
<reference evidence="9" key="1">
    <citation type="submission" date="2011-10" db="EMBL/GenBank/DDBJ databases">
        <authorList>
            <person name="Genoscope - CEA"/>
        </authorList>
    </citation>
    <scope>NUCLEOTIDE SEQUENCE</scope>
</reference>
<dbReference type="EMBL" id="FO082048">
    <property type="protein sequence ID" value="CCE84822.1"/>
    <property type="molecule type" value="Genomic_DNA"/>
</dbReference>
<evidence type="ECO:0000256" key="4">
    <source>
        <dbReference type="ARBA" id="ARBA00023128"/>
    </source>
</evidence>
<dbReference type="FunFam" id="3.30.420.80:FF:000011">
    <property type="entry name" value="37S ribosomal protein S18, mitochondrial"/>
    <property type="match status" value="1"/>
</dbReference>
<evidence type="ECO:0000256" key="7">
    <source>
        <dbReference type="ARBA" id="ARBA00070326"/>
    </source>
</evidence>
<evidence type="ECO:0000313" key="10">
    <source>
        <dbReference type="Proteomes" id="UP000005222"/>
    </source>
</evidence>
<dbReference type="GO" id="GO:1990904">
    <property type="term" value="C:ribonucleoprotein complex"/>
    <property type="evidence" value="ECO:0007669"/>
    <property type="project" value="UniProtKB-KW"/>
</dbReference>
<evidence type="ECO:0000256" key="5">
    <source>
        <dbReference type="ARBA" id="ARBA00023274"/>
    </source>
</evidence>
<gene>
    <name evidence="9" type="primary">Piso0_004379</name>
    <name evidence="8" type="ORF">GNLVRS01_PISO0K15586g</name>
    <name evidence="9" type="ORF">GNLVRS01_PISO0L15587g</name>
</gene>
<dbReference type="SUPFAM" id="SSF53137">
    <property type="entry name" value="Translational machinery components"/>
    <property type="match status" value="1"/>
</dbReference>
<dbReference type="eggNOG" id="ENOG502S752">
    <property type="taxonomic scope" value="Eukaryota"/>
</dbReference>
<keyword evidence="3" id="KW-0689">Ribosomal protein</keyword>
<comment type="function">
    <text evidence="6">Component of the mitochondrial ribosome (mitoribosome), a dedicated translation machinery responsible for the synthesis of mitochondrial genome-encoded proteins, including at least some of the essential transmembrane subunits of the mitochondrial respiratory chain. The mitoribosomes are attached to the mitochondrial inner membrane and translation products are cotranslationally integrated into the membrane.</text>
</comment>
<dbReference type="OrthoDB" id="1654884at2759"/>
<reference evidence="10" key="2">
    <citation type="journal article" date="2012" name="G3 (Bethesda)">
        <title>Pichia sorbitophila, an interspecies yeast hybrid reveals early steps of genome resolution following polyploidization.</title>
        <authorList>
            <person name="Leh Louis V."/>
            <person name="Despons L."/>
            <person name="Friedrich A."/>
            <person name="Martin T."/>
            <person name="Durrens P."/>
            <person name="Casaregola S."/>
            <person name="Neuveglise C."/>
            <person name="Fairhead C."/>
            <person name="Marck C."/>
            <person name="Cruz J.A."/>
            <person name="Straub M.L."/>
            <person name="Kugler V."/>
            <person name="Sacerdot C."/>
            <person name="Uzunov Z."/>
            <person name="Thierry A."/>
            <person name="Weiss S."/>
            <person name="Bleykasten C."/>
            <person name="De Montigny J."/>
            <person name="Jacques N."/>
            <person name="Jung P."/>
            <person name="Lemaire M."/>
            <person name="Mallet S."/>
            <person name="Morel G."/>
            <person name="Richard G.F."/>
            <person name="Sarkar A."/>
            <person name="Savel G."/>
            <person name="Schacherer J."/>
            <person name="Seret M.L."/>
            <person name="Talla E."/>
            <person name="Samson G."/>
            <person name="Jubin C."/>
            <person name="Poulain J."/>
            <person name="Vacherie B."/>
            <person name="Barbe V."/>
            <person name="Pelletier E."/>
            <person name="Sherman D.J."/>
            <person name="Westhof E."/>
            <person name="Weissenbach J."/>
            <person name="Baret P.V."/>
            <person name="Wincker P."/>
            <person name="Gaillardin C."/>
            <person name="Dujon B."/>
            <person name="Souciet J.L."/>
        </authorList>
    </citation>
    <scope>NUCLEOTIDE SEQUENCE [LARGE SCALE GENOMIC DNA]</scope>
    <source>
        <strain evidence="10">ATCC MYA-4447 / BCRC 22081 / CBS 7064 / NBRC 10061 / NRRL Y-12695</strain>
    </source>
</reference>
<keyword evidence="10" id="KW-1185">Reference proteome</keyword>
<dbReference type="GO" id="GO:0005739">
    <property type="term" value="C:mitochondrion"/>
    <property type="evidence" value="ECO:0007669"/>
    <property type="project" value="UniProtKB-SubCell"/>
</dbReference>
<dbReference type="AlphaFoldDB" id="G8Y5B1"/>
<dbReference type="GO" id="GO:0003735">
    <property type="term" value="F:structural constituent of ribosome"/>
    <property type="evidence" value="ECO:0007669"/>
    <property type="project" value="InterPro"/>
</dbReference>
<dbReference type="FunCoup" id="G8Y5B1">
    <property type="interactions" value="340"/>
</dbReference>
<evidence type="ECO:0000256" key="6">
    <source>
        <dbReference type="ARBA" id="ARBA00037226"/>
    </source>
</evidence>
<evidence type="ECO:0000256" key="2">
    <source>
        <dbReference type="ARBA" id="ARBA00006194"/>
    </source>
</evidence>
<dbReference type="Proteomes" id="UP000005222">
    <property type="component" value="Chromosome L"/>
</dbReference>
<dbReference type="Proteomes" id="UP000005222">
    <property type="component" value="Chromosome K"/>
</dbReference>
<evidence type="ECO:0000313" key="9">
    <source>
        <dbReference type="EMBL" id="CCE84822.1"/>
    </source>
</evidence>
<evidence type="ECO:0000256" key="3">
    <source>
        <dbReference type="ARBA" id="ARBA00022980"/>
    </source>
</evidence>
<evidence type="ECO:0000256" key="1">
    <source>
        <dbReference type="ARBA" id="ARBA00004173"/>
    </source>
</evidence>
<protein>
    <recommendedName>
        <fullName evidence="7">Small ribosomal subunit protein uS11m</fullName>
    </recommendedName>
</protein>
<dbReference type="Gene3D" id="3.30.420.80">
    <property type="entry name" value="Ribosomal protein S11"/>
    <property type="match status" value="1"/>
</dbReference>
<proteinExistence type="inferred from homology"/>
<dbReference type="GO" id="GO:0006412">
    <property type="term" value="P:translation"/>
    <property type="evidence" value="ECO:0007669"/>
    <property type="project" value="InterPro"/>
</dbReference>